<evidence type="ECO:0000313" key="6">
    <source>
        <dbReference type="Proteomes" id="UP000256409"/>
    </source>
</evidence>
<dbReference type="AlphaFoldDB" id="A0A166MTY2"/>
<proteinExistence type="predicted"/>
<gene>
    <name evidence="3" type="ORF">DD924_11365</name>
    <name evidence="4" type="ORF">DV961_03150</name>
    <name evidence="2" type="ORF">EGV54_09520</name>
</gene>
<evidence type="ECO:0008006" key="8">
    <source>
        <dbReference type="Google" id="ProtNLM"/>
    </source>
</evidence>
<evidence type="ECO:0000313" key="7">
    <source>
        <dbReference type="Proteomes" id="UP000600220"/>
    </source>
</evidence>
<comment type="caution">
    <text evidence="3">The sequence shown here is derived from an EMBL/GenBank/DDBJ whole genome shotgun (WGS) entry which is preliminary data.</text>
</comment>
<dbReference type="EMBL" id="AAXKXX010000015">
    <property type="protein sequence ID" value="EGQ4385329.1"/>
    <property type="molecule type" value="Genomic_DNA"/>
</dbReference>
<dbReference type="EMBL" id="QEIV01001092">
    <property type="protein sequence ID" value="PWZ97866.1"/>
    <property type="molecule type" value="Genomic_DNA"/>
</dbReference>
<dbReference type="Proteomes" id="UP000600220">
    <property type="component" value="Unassembled WGS sequence"/>
</dbReference>
<accession>A0A166MTY2</accession>
<reference evidence="2 7" key="4">
    <citation type="submission" date="2018-11" db="EMBL/GenBank/DDBJ databases">
        <authorList>
            <consortium name="Veterinary Laboratory Investigation and Response Network"/>
        </authorList>
    </citation>
    <scope>NUCLEOTIDE SEQUENCE [LARGE SCALE GENOMIC DNA]</scope>
    <source>
        <strain evidence="2 7">SPSE-18-VL-LA-PA-Ryan-0021</strain>
    </source>
</reference>
<evidence type="ECO:0000313" key="4">
    <source>
        <dbReference type="EMBL" id="REA83325.1"/>
    </source>
</evidence>
<evidence type="ECO:0000313" key="2">
    <source>
        <dbReference type="EMBL" id="EGQ4385329.1"/>
    </source>
</evidence>
<reference evidence="4" key="2">
    <citation type="journal article" date="2018" name="Vet. Microbiol.">
        <title>Methicillin-resistant staphylococci amongst veterinary personnel, personnel-owned pets, patients and the hospital environment of two small animal veterinary hospitals.</title>
        <authorList>
            <person name="Worthing K.A."/>
            <person name="Brown J."/>
            <person name="Gerber L."/>
            <person name="Abraham S."/>
            <person name="Trott D."/>
            <person name="Norris J.M."/>
        </authorList>
    </citation>
    <scope>NUCLEOTIDE SEQUENCE</scope>
    <source>
        <strain evidence="4">ST496-2</strain>
    </source>
</reference>
<keyword evidence="1" id="KW-0472">Membrane</keyword>
<evidence type="ECO:0000313" key="5">
    <source>
        <dbReference type="Proteomes" id="UP000246351"/>
    </source>
</evidence>
<protein>
    <recommendedName>
        <fullName evidence="8">VraH family protein</fullName>
    </recommendedName>
</protein>
<keyword evidence="1" id="KW-1133">Transmembrane helix</keyword>
<reference evidence="6" key="3">
    <citation type="journal article" date="2018" name="Vet. Microbiol.">
        <title>Molecular epidemiology of methicillin-resistant staphylococci amongst veterinary personnel, personnel-owned pets, patients and the hospital environment of two companion animal veterinary hospitals.</title>
        <authorList>
            <person name="Worthing K.A."/>
            <person name="Brown J."/>
            <person name="Gerber L."/>
            <person name="Abraham S."/>
            <person name="Trott D."/>
            <person name="Norris J.M."/>
        </authorList>
    </citation>
    <scope>NUCLEOTIDE SEQUENCE [LARGE SCALE GENOMIC DNA]</scope>
    <source>
        <strain evidence="6">ST496-2</strain>
    </source>
</reference>
<dbReference type="RefSeq" id="WP_015728727.1">
    <property type="nucleotide sequence ID" value="NZ_AP019372.1"/>
</dbReference>
<dbReference type="NCBIfam" id="NF033835">
    <property type="entry name" value="VraH_fam"/>
    <property type="match status" value="1"/>
</dbReference>
<name>A0A166MTY2_STAPS</name>
<dbReference type="InterPro" id="IPR049869">
    <property type="entry name" value="VraH"/>
</dbReference>
<dbReference type="Proteomes" id="UP000256409">
    <property type="component" value="Unassembled WGS sequence"/>
</dbReference>
<feature type="transmembrane region" description="Helical" evidence="1">
    <location>
        <begin position="25"/>
        <end position="56"/>
    </location>
</feature>
<dbReference type="EMBL" id="QQPC01000014">
    <property type="protein sequence ID" value="REA83325.1"/>
    <property type="molecule type" value="Genomic_DNA"/>
</dbReference>
<reference evidence="3 5" key="1">
    <citation type="journal article" date="2018" name="Vet. Microbiol.">
        <title>Clonal diversity and geographic distribution of methicillin-resistant Staphylococcus pseudintermedius from Australian animals: Discovery of novel sequence types.</title>
        <authorList>
            <person name="Worthing K.A."/>
            <person name="Abraham S."/>
            <person name="Coombs G.W."/>
            <person name="Pang S."/>
            <person name="Saputra S."/>
            <person name="Jordan D."/>
            <person name="Trott D.J."/>
            <person name="Norris J.M."/>
        </authorList>
    </citation>
    <scope>NUCLEOTIDE SEQUENCE [LARGE SCALE GENOMIC DNA]</scope>
    <source>
        <strain evidence="3 5">ST71 3</strain>
    </source>
</reference>
<evidence type="ECO:0000313" key="3">
    <source>
        <dbReference type="EMBL" id="PWZ97866.1"/>
    </source>
</evidence>
<keyword evidence="1" id="KW-0812">Transmembrane</keyword>
<dbReference type="STRING" id="937773.SPSINT_0409"/>
<sequence length="59" mass="6771">MMKVRDYFERVKENLLDMKIGSKSFVIMIVSMVLLSMIFTPFIGIPAGAVIGSYAYERY</sequence>
<dbReference type="eggNOG" id="ENOG50305FY">
    <property type="taxonomic scope" value="Bacteria"/>
</dbReference>
<keyword evidence="7" id="KW-1185">Reference proteome</keyword>
<dbReference type="GeneID" id="77325737"/>
<dbReference type="Proteomes" id="UP000246351">
    <property type="component" value="Unassembled WGS sequence"/>
</dbReference>
<evidence type="ECO:0000256" key="1">
    <source>
        <dbReference type="SAM" id="Phobius"/>
    </source>
</evidence>
<organism evidence="3 5">
    <name type="scientific">Staphylococcus pseudintermedius</name>
    <dbReference type="NCBI Taxonomy" id="283734"/>
    <lineage>
        <taxon>Bacteria</taxon>
        <taxon>Bacillati</taxon>
        <taxon>Bacillota</taxon>
        <taxon>Bacilli</taxon>
        <taxon>Bacillales</taxon>
        <taxon>Staphylococcaceae</taxon>
        <taxon>Staphylococcus</taxon>
        <taxon>Staphylococcus intermedius group</taxon>
    </lineage>
</organism>